<name>A0A915CRX7_9BILA</name>
<sequence length="101" mass="11675">MNCVMKDCSTLRKQLLIPAFLRTAEKMMSNSSKDPDRQEPAICPNISPEVFKEAHQLEQEKRPFFRYPQNNHFVMPSSSARDKNTADLYENFYRAAGLSCN</sequence>
<dbReference type="WBParaSite" id="jg11989">
    <property type="protein sequence ID" value="jg11989"/>
    <property type="gene ID" value="jg11989"/>
</dbReference>
<organism evidence="1 2">
    <name type="scientific">Ditylenchus dipsaci</name>
    <dbReference type="NCBI Taxonomy" id="166011"/>
    <lineage>
        <taxon>Eukaryota</taxon>
        <taxon>Metazoa</taxon>
        <taxon>Ecdysozoa</taxon>
        <taxon>Nematoda</taxon>
        <taxon>Chromadorea</taxon>
        <taxon>Rhabditida</taxon>
        <taxon>Tylenchina</taxon>
        <taxon>Tylenchomorpha</taxon>
        <taxon>Sphaerularioidea</taxon>
        <taxon>Anguinidae</taxon>
        <taxon>Anguininae</taxon>
        <taxon>Ditylenchus</taxon>
    </lineage>
</organism>
<dbReference type="Proteomes" id="UP000887574">
    <property type="component" value="Unplaced"/>
</dbReference>
<evidence type="ECO:0000313" key="2">
    <source>
        <dbReference type="WBParaSite" id="jg11989"/>
    </source>
</evidence>
<dbReference type="AlphaFoldDB" id="A0A915CRX7"/>
<proteinExistence type="predicted"/>
<evidence type="ECO:0000313" key="1">
    <source>
        <dbReference type="Proteomes" id="UP000887574"/>
    </source>
</evidence>
<reference evidence="2" key="1">
    <citation type="submission" date="2022-11" db="UniProtKB">
        <authorList>
            <consortium name="WormBaseParasite"/>
        </authorList>
    </citation>
    <scope>IDENTIFICATION</scope>
</reference>
<accession>A0A915CRX7</accession>
<protein>
    <submittedName>
        <fullName evidence="2">Uncharacterized protein</fullName>
    </submittedName>
</protein>
<keyword evidence="1" id="KW-1185">Reference proteome</keyword>